<name>A0A0J6I8N3_COCPO</name>
<feature type="domain" description="Gamma tubulin complex component C-terminal" evidence="7">
    <location>
        <begin position="593"/>
        <end position="963"/>
    </location>
</feature>
<protein>
    <recommendedName>
        <fullName evidence="5">Spindle pole body component</fullName>
    </recommendedName>
</protein>
<dbReference type="GO" id="GO:0007020">
    <property type="term" value="P:microtubule nucleation"/>
    <property type="evidence" value="ECO:0007669"/>
    <property type="project" value="InterPro"/>
</dbReference>
<dbReference type="InterPro" id="IPR041470">
    <property type="entry name" value="GCP_N"/>
</dbReference>
<feature type="region of interest" description="Disordered" evidence="6">
    <location>
        <begin position="70"/>
        <end position="98"/>
    </location>
</feature>
<evidence type="ECO:0000259" key="7">
    <source>
        <dbReference type="Pfam" id="PF04130"/>
    </source>
</evidence>
<dbReference type="PANTHER" id="PTHR19302">
    <property type="entry name" value="GAMMA TUBULIN COMPLEX PROTEIN"/>
    <property type="match status" value="1"/>
</dbReference>
<evidence type="ECO:0000256" key="3">
    <source>
        <dbReference type="ARBA" id="ARBA00022701"/>
    </source>
</evidence>
<comment type="subcellular location">
    <subcellularLocation>
        <location evidence="5">Cytoplasm</location>
        <location evidence="5">Cytoskeleton</location>
        <location evidence="5">Microtubule organizing center</location>
    </subcellularLocation>
</comment>
<dbReference type="Pfam" id="PF04130">
    <property type="entry name" value="GCP_C_terminal"/>
    <property type="match status" value="1"/>
</dbReference>
<dbReference type="InterPro" id="IPR042241">
    <property type="entry name" value="GCP_C_sf"/>
</dbReference>
<dbReference type="GO" id="GO:0005874">
    <property type="term" value="C:microtubule"/>
    <property type="evidence" value="ECO:0007669"/>
    <property type="project" value="UniProtKB-KW"/>
</dbReference>
<proteinExistence type="inferred from homology"/>
<evidence type="ECO:0000256" key="4">
    <source>
        <dbReference type="ARBA" id="ARBA00023212"/>
    </source>
</evidence>
<evidence type="ECO:0000313" key="9">
    <source>
        <dbReference type="EMBL" id="KMM67882.1"/>
    </source>
</evidence>
<evidence type="ECO:0000256" key="1">
    <source>
        <dbReference type="ARBA" id="ARBA00010337"/>
    </source>
</evidence>
<dbReference type="GO" id="GO:0000922">
    <property type="term" value="C:spindle pole"/>
    <property type="evidence" value="ECO:0007669"/>
    <property type="project" value="InterPro"/>
</dbReference>
<dbReference type="Pfam" id="PF17681">
    <property type="entry name" value="GCP_N_terminal"/>
    <property type="match status" value="1"/>
</dbReference>
<dbReference type="EMBL" id="DS268110">
    <property type="protein sequence ID" value="KMM67882.1"/>
    <property type="molecule type" value="Genomic_DNA"/>
</dbReference>
<reference evidence="9 10" key="1">
    <citation type="submission" date="2007-06" db="EMBL/GenBank/DDBJ databases">
        <title>The Genome Sequence of Coccidioides posadasii RMSCC_3488.</title>
        <authorList>
            <consortium name="Coccidioides Genome Resources Consortium"/>
            <consortium name="The Broad Institute Genome Sequencing Platform"/>
            <person name="Henn M.R."/>
            <person name="Sykes S."/>
            <person name="Young S."/>
            <person name="Jaffe D."/>
            <person name="Berlin A."/>
            <person name="Alvarez P."/>
            <person name="Butler J."/>
            <person name="Gnerre S."/>
            <person name="Grabherr M."/>
            <person name="Mauceli E."/>
            <person name="Brockman W."/>
            <person name="Kodira C."/>
            <person name="Alvarado L."/>
            <person name="Zeng Q."/>
            <person name="Crawford M."/>
            <person name="Antoine C."/>
            <person name="Devon K."/>
            <person name="Galgiani J."/>
            <person name="Orsborn K."/>
            <person name="Lewis M.L."/>
            <person name="Nusbaum C."/>
            <person name="Galagan J."/>
            <person name="Birren B."/>
        </authorList>
    </citation>
    <scope>NUCLEOTIDE SEQUENCE [LARGE SCALE GENOMIC DNA]</scope>
    <source>
        <strain evidence="9 10">RMSCC 3488</strain>
    </source>
</reference>
<reference evidence="10" key="2">
    <citation type="journal article" date="2009" name="Genome Res.">
        <title>Comparative genomic analyses of the human fungal pathogens Coccidioides and their relatives.</title>
        <authorList>
            <person name="Sharpton T.J."/>
            <person name="Stajich J.E."/>
            <person name="Rounsley S.D."/>
            <person name="Gardner M.J."/>
            <person name="Wortman J.R."/>
            <person name="Jordar V.S."/>
            <person name="Maiti R."/>
            <person name="Kodira C.D."/>
            <person name="Neafsey D.E."/>
            <person name="Zeng Q."/>
            <person name="Hung C.-Y."/>
            <person name="McMahan C."/>
            <person name="Muszewska A."/>
            <person name="Grynberg M."/>
            <person name="Mandel M.A."/>
            <person name="Kellner E.M."/>
            <person name="Barker B.M."/>
            <person name="Galgiani J.N."/>
            <person name="Orbach M.J."/>
            <person name="Kirkland T.N."/>
            <person name="Cole G.T."/>
            <person name="Henn M.R."/>
            <person name="Birren B.W."/>
            <person name="Taylor J.W."/>
        </authorList>
    </citation>
    <scope>NUCLEOTIDE SEQUENCE [LARGE SCALE GENOMIC DNA]</scope>
    <source>
        <strain evidence="10">RMSCC 3488</strain>
    </source>
</reference>
<dbReference type="InterPro" id="IPR040457">
    <property type="entry name" value="GCP_C"/>
</dbReference>
<dbReference type="AlphaFoldDB" id="A0A0J6I8N3"/>
<dbReference type="GO" id="GO:0000930">
    <property type="term" value="C:gamma-tubulin complex"/>
    <property type="evidence" value="ECO:0007669"/>
    <property type="project" value="TreeGrafter"/>
</dbReference>
<dbReference type="GO" id="GO:0043015">
    <property type="term" value="F:gamma-tubulin binding"/>
    <property type="evidence" value="ECO:0007669"/>
    <property type="project" value="InterPro"/>
</dbReference>
<dbReference type="GO" id="GO:0005816">
    <property type="term" value="C:spindle pole body"/>
    <property type="evidence" value="ECO:0007669"/>
    <property type="project" value="UniProtKB-ARBA"/>
</dbReference>
<dbReference type="GO" id="GO:0051011">
    <property type="term" value="F:microtubule minus-end binding"/>
    <property type="evidence" value="ECO:0007669"/>
    <property type="project" value="TreeGrafter"/>
</dbReference>
<dbReference type="InterPro" id="IPR007259">
    <property type="entry name" value="GCP"/>
</dbReference>
<dbReference type="GO" id="GO:0051225">
    <property type="term" value="P:spindle assembly"/>
    <property type="evidence" value="ECO:0007669"/>
    <property type="project" value="TreeGrafter"/>
</dbReference>
<evidence type="ECO:0000256" key="2">
    <source>
        <dbReference type="ARBA" id="ARBA00022490"/>
    </source>
</evidence>
<dbReference type="PANTHER" id="PTHR19302:SF70">
    <property type="entry name" value="GAMMA-TUBULIN COMPLEX COMPONENT 6"/>
    <property type="match status" value="1"/>
</dbReference>
<reference evidence="10" key="3">
    <citation type="journal article" date="2010" name="Genome Res.">
        <title>Population genomic sequencing of Coccidioides fungi reveals recent hybridization and transposon control.</title>
        <authorList>
            <person name="Neafsey D.E."/>
            <person name="Barker B.M."/>
            <person name="Sharpton T.J."/>
            <person name="Stajich J.E."/>
            <person name="Park D.J."/>
            <person name="Whiston E."/>
            <person name="Hung C.-Y."/>
            <person name="McMahan C."/>
            <person name="White J."/>
            <person name="Sykes S."/>
            <person name="Heiman D."/>
            <person name="Young S."/>
            <person name="Zeng Q."/>
            <person name="Abouelleil A."/>
            <person name="Aftuck L."/>
            <person name="Bessette D."/>
            <person name="Brown A."/>
            <person name="FitzGerald M."/>
            <person name="Lui A."/>
            <person name="Macdonald J.P."/>
            <person name="Priest M."/>
            <person name="Orbach M.J."/>
            <person name="Galgiani J.N."/>
            <person name="Kirkland T.N."/>
            <person name="Cole G.T."/>
            <person name="Birren B.W."/>
            <person name="Henn M.R."/>
            <person name="Taylor J.W."/>
            <person name="Rounsley S.D."/>
        </authorList>
    </citation>
    <scope>NUCLEOTIDE SEQUENCE [LARGE SCALE GENOMIC DNA]</scope>
    <source>
        <strain evidence="10">RMSCC 3488</strain>
    </source>
</reference>
<feature type="domain" description="Gamma tubulin complex component protein N-terminal" evidence="8">
    <location>
        <begin position="180"/>
        <end position="590"/>
    </location>
</feature>
<evidence type="ECO:0000313" key="10">
    <source>
        <dbReference type="Proteomes" id="UP000054567"/>
    </source>
</evidence>
<accession>A0A0J6I8N3</accession>
<feature type="compositionally biased region" description="Low complexity" evidence="6">
    <location>
        <begin position="73"/>
        <end position="84"/>
    </location>
</feature>
<dbReference type="FunFam" id="1.20.120.1900:FF:000013">
    <property type="entry name" value="Spindle pole body component"/>
    <property type="match status" value="1"/>
</dbReference>
<dbReference type="Proteomes" id="UP000054567">
    <property type="component" value="Unassembled WGS sequence"/>
</dbReference>
<keyword evidence="4 5" id="KW-0206">Cytoskeleton</keyword>
<dbReference type="Gene3D" id="1.20.120.1900">
    <property type="entry name" value="Gamma-tubulin complex, C-terminal domain"/>
    <property type="match status" value="1"/>
</dbReference>
<dbReference type="GO" id="GO:0000278">
    <property type="term" value="P:mitotic cell cycle"/>
    <property type="evidence" value="ECO:0007669"/>
    <property type="project" value="TreeGrafter"/>
</dbReference>
<dbReference type="OrthoDB" id="775571at2759"/>
<evidence type="ECO:0000256" key="5">
    <source>
        <dbReference type="RuleBase" id="RU363050"/>
    </source>
</evidence>
<keyword evidence="3 5" id="KW-0493">Microtubule</keyword>
<organism evidence="9 10">
    <name type="scientific">Coccidioides posadasii RMSCC 3488</name>
    <dbReference type="NCBI Taxonomy" id="454284"/>
    <lineage>
        <taxon>Eukaryota</taxon>
        <taxon>Fungi</taxon>
        <taxon>Dikarya</taxon>
        <taxon>Ascomycota</taxon>
        <taxon>Pezizomycotina</taxon>
        <taxon>Eurotiomycetes</taxon>
        <taxon>Eurotiomycetidae</taxon>
        <taxon>Onygenales</taxon>
        <taxon>Onygenaceae</taxon>
        <taxon>Coccidioides</taxon>
    </lineage>
</organism>
<sequence length="963" mass="109352">MELQNINDPFTLESSREPSFFKLQPQKPLEHFAWDDSLPDLAHGIFESQSHVFVKDDSNIYALNVFGDEPSDPIESAPPSSSSSRVGGDHVSGTDALSDTGDIWELKSVSDPAPDDCLLRAWDTFPDHRRSYKSSSPTYLSESGSHGFDVALTFWASQTGLEDSGRVVRTDIFMLSLFKLGMGWNSIFFRFNEQTRKFEKAMRDIRISGISLTSLDAFIDELLHCGSQVRRARRFLASVPTKANLPAALANLSRALYVILYSLESQLFERFKSGPSLLETQMLFRRSQCLIKCLVDIIDTLENTTTEGGVISSIFIKCDHLAHEFLWLTDILHEILTITAGSWLFYIAKLLGLPVGSLGAEMSNGNYFHVPIREISHTTRYQRDFETGLQTISSEMPGIISSEHSEAILENAKSLRFLRCFHSDHPLSQKCKPYDPVSLVSPSLECGFTWGDMDRIQQKAKAYEQNVRSEILKYNRRGESFNQVDGEQIETIHEDAHGIDEPISSIFELSDLDDLAPNRPRILERSESIASHRLYRLISESPCVNAERSLGVELPFGPPLMSALYLSFAPVVSAQTRLINFSCLHLLFKKHKLREHLHLQWRFQLFGDGAFLSRLSTVLFDPDMQSGERRSGVARGGTSTGLRLGSRDTWPPASSELRLVLMGLLTECHAEYERSNSTSQLEANKTKKELPGGLSFSIRELPDEELVECKDPNSVKALDFLRLQYTAPPMLEDVVTSRSLGKYDRIFKHLLRLLRLLSTVRGLVRSQSSNHSHPSLACGHRFCFEAVHFIQAIGEYCFHICVGEIWRKFERTLSRIERCIDDGDIDGTIEHAKSLRRLREYHEDVLDQILFAMLLSKKHSQAYALLEDIFGTIITFSLHWKAVNYRENVPASREQSIRELHLVFRKQIGALVRFLRGLGSVRSAQKRTRHDDLGASRTERAMDIDINTIFDHLLLRLDMTEFY</sequence>
<dbReference type="VEuPathDB" id="FungiDB:CPAG_04215"/>
<gene>
    <name evidence="9" type="ORF">CPAG_04215</name>
</gene>
<comment type="similarity">
    <text evidence="1 5">Belongs to the TUBGCP family.</text>
</comment>
<dbReference type="GO" id="GO:0051321">
    <property type="term" value="P:meiotic cell cycle"/>
    <property type="evidence" value="ECO:0007669"/>
    <property type="project" value="TreeGrafter"/>
</dbReference>
<keyword evidence="2 5" id="KW-0963">Cytoplasm</keyword>
<evidence type="ECO:0000256" key="6">
    <source>
        <dbReference type="SAM" id="MobiDB-lite"/>
    </source>
</evidence>
<dbReference type="GO" id="GO:0031122">
    <property type="term" value="P:cytoplasmic microtubule organization"/>
    <property type="evidence" value="ECO:0007669"/>
    <property type="project" value="TreeGrafter"/>
</dbReference>
<evidence type="ECO:0000259" key="8">
    <source>
        <dbReference type="Pfam" id="PF17681"/>
    </source>
</evidence>